<dbReference type="PANTHER" id="PTHR43667:SF1">
    <property type="entry name" value="CYCLOPROPANE-FATTY-ACYL-PHOSPHOLIPID SYNTHASE"/>
    <property type="match status" value="1"/>
</dbReference>
<dbReference type="EMBL" id="BAAAPU010000007">
    <property type="protein sequence ID" value="GAA1977474.1"/>
    <property type="molecule type" value="Genomic_DNA"/>
</dbReference>
<sequence length="485" mass="51621">MGMTVAQVLRPVVDAALGTEVPVRIDCWDGSSTGPADAPVAVHFTSRRALRRLVWAPNELGFARAYVSGDVEIEGDLLDALTRFDALADPDRGPGVHVGRDTVAAVARAALRLGALGLPPRPPAEEIRLSGRRHGQGRDAKAVSHHYDVGNDFYALVLGPSMVYSCAYFEEAPGAAYALEDAQRAKLDLVARKLGLRPGLRVLDVGCGWGSFVLHAAKAYGVTAVGVTLSQEQAAFARAAVEAQGLGDRVEIRVQDYRDVPDGPYDAIASIGMAEHVGRSQLSTYAAHLHSLLAPGGRLLNHAISRRPGPPGDPKGDRTSFIDRYVFPDGELHPLATTVDVLESAGFEVRDVESLREHYVDTLRAWVGNLEASWDEAVRLSSAGRARVWRLYMAGSALGFRSSRLGVNQVLAVKPGPGGSSGLPRTRAELLDGAGSRDLSDQRPVVAREAVAPATSLGLLVGSALGRSLRGPLAARRDVGRPAFR</sequence>
<dbReference type="SMART" id="SM00828">
    <property type="entry name" value="PKS_MT"/>
    <property type="match status" value="1"/>
</dbReference>
<evidence type="ECO:0000256" key="2">
    <source>
        <dbReference type="ARBA" id="ARBA00022603"/>
    </source>
</evidence>
<comment type="similarity">
    <text evidence="1">Belongs to the CFA/CMAS family.</text>
</comment>
<keyword evidence="5" id="KW-0443">Lipid metabolism</keyword>
<comment type="caution">
    <text evidence="7">The sequence shown here is derived from an EMBL/GenBank/DDBJ whole genome shotgun (WGS) entry which is preliminary data.</text>
</comment>
<dbReference type="SUPFAM" id="SSF53335">
    <property type="entry name" value="S-adenosyl-L-methionine-dependent methyltransferases"/>
    <property type="match status" value="1"/>
</dbReference>
<dbReference type="InterPro" id="IPR029063">
    <property type="entry name" value="SAM-dependent_MTases_sf"/>
</dbReference>
<dbReference type="PIRSF" id="PIRSF003085">
    <property type="entry name" value="CMAS"/>
    <property type="match status" value="1"/>
</dbReference>
<feature type="domain" description="Polyketide synthase-like methyltransferase" evidence="6">
    <location>
        <begin position="153"/>
        <end position="415"/>
    </location>
</feature>
<proteinExistence type="inferred from homology"/>
<organism evidence="7 8">
    <name type="scientific">Terrabacter lapilli</name>
    <dbReference type="NCBI Taxonomy" id="436231"/>
    <lineage>
        <taxon>Bacteria</taxon>
        <taxon>Bacillati</taxon>
        <taxon>Actinomycetota</taxon>
        <taxon>Actinomycetes</taxon>
        <taxon>Micrococcales</taxon>
        <taxon>Intrasporangiaceae</taxon>
        <taxon>Terrabacter</taxon>
    </lineage>
</organism>
<dbReference type="Pfam" id="PF02353">
    <property type="entry name" value="CMAS"/>
    <property type="match status" value="1"/>
</dbReference>
<gene>
    <name evidence="7" type="ORF">GCM10009817_17350</name>
</gene>
<dbReference type="InterPro" id="IPR050723">
    <property type="entry name" value="CFA/CMAS"/>
</dbReference>
<dbReference type="InterPro" id="IPR020803">
    <property type="entry name" value="MeTfrase_dom"/>
</dbReference>
<keyword evidence="2" id="KW-0489">Methyltransferase</keyword>
<accession>A0ABN2RYY4</accession>
<reference evidence="7 8" key="1">
    <citation type="journal article" date="2019" name="Int. J. Syst. Evol. Microbiol.">
        <title>The Global Catalogue of Microorganisms (GCM) 10K type strain sequencing project: providing services to taxonomists for standard genome sequencing and annotation.</title>
        <authorList>
            <consortium name="The Broad Institute Genomics Platform"/>
            <consortium name="The Broad Institute Genome Sequencing Center for Infectious Disease"/>
            <person name="Wu L."/>
            <person name="Ma J."/>
        </authorList>
    </citation>
    <scope>NUCLEOTIDE SEQUENCE [LARGE SCALE GENOMIC DNA]</scope>
    <source>
        <strain evidence="7 8">JCM 15628</strain>
    </source>
</reference>
<dbReference type="Gene3D" id="3.40.50.150">
    <property type="entry name" value="Vaccinia Virus protein VP39"/>
    <property type="match status" value="1"/>
</dbReference>
<dbReference type="CDD" id="cd02440">
    <property type="entry name" value="AdoMet_MTases"/>
    <property type="match status" value="1"/>
</dbReference>
<evidence type="ECO:0000256" key="5">
    <source>
        <dbReference type="ARBA" id="ARBA00023098"/>
    </source>
</evidence>
<keyword evidence="4" id="KW-0949">S-adenosyl-L-methionine</keyword>
<evidence type="ECO:0000313" key="8">
    <source>
        <dbReference type="Proteomes" id="UP001500013"/>
    </source>
</evidence>
<keyword evidence="8" id="KW-1185">Reference proteome</keyword>
<protein>
    <submittedName>
        <fullName evidence="7">Cyclopropane-fatty-acyl-phospholipid synthase family protein</fullName>
    </submittedName>
</protein>
<evidence type="ECO:0000256" key="1">
    <source>
        <dbReference type="ARBA" id="ARBA00010815"/>
    </source>
</evidence>
<dbReference type="Proteomes" id="UP001500013">
    <property type="component" value="Unassembled WGS sequence"/>
</dbReference>
<dbReference type="PANTHER" id="PTHR43667">
    <property type="entry name" value="CYCLOPROPANE-FATTY-ACYL-PHOSPHOLIPID SYNTHASE"/>
    <property type="match status" value="1"/>
</dbReference>
<keyword evidence="3" id="KW-0808">Transferase</keyword>
<name>A0ABN2RYY4_9MICO</name>
<evidence type="ECO:0000259" key="6">
    <source>
        <dbReference type="SMART" id="SM00828"/>
    </source>
</evidence>
<evidence type="ECO:0000313" key="7">
    <source>
        <dbReference type="EMBL" id="GAA1977474.1"/>
    </source>
</evidence>
<evidence type="ECO:0000256" key="4">
    <source>
        <dbReference type="ARBA" id="ARBA00022691"/>
    </source>
</evidence>
<dbReference type="InterPro" id="IPR003333">
    <property type="entry name" value="CMAS"/>
</dbReference>
<evidence type="ECO:0000256" key="3">
    <source>
        <dbReference type="ARBA" id="ARBA00022679"/>
    </source>
</evidence>